<keyword evidence="1" id="KW-0472">Membrane</keyword>
<dbReference type="SUPFAM" id="SSF50630">
    <property type="entry name" value="Acid proteases"/>
    <property type="match status" value="1"/>
</dbReference>
<dbReference type="InterPro" id="IPR034122">
    <property type="entry name" value="Retropepsin-like_bacterial"/>
</dbReference>
<accession>A0A0F9YLE2</accession>
<proteinExistence type="predicted"/>
<dbReference type="InterPro" id="IPR011969">
    <property type="entry name" value="Clan_AA_Asp_peptidase_C"/>
</dbReference>
<keyword evidence="1" id="KW-0812">Transmembrane</keyword>
<dbReference type="Gene3D" id="2.40.70.10">
    <property type="entry name" value="Acid Proteases"/>
    <property type="match status" value="1"/>
</dbReference>
<dbReference type="EMBL" id="LAZR01000019">
    <property type="protein sequence ID" value="KKO05414.1"/>
    <property type="molecule type" value="Genomic_DNA"/>
</dbReference>
<dbReference type="InterPro" id="IPR001969">
    <property type="entry name" value="Aspartic_peptidase_AS"/>
</dbReference>
<feature type="transmembrane region" description="Helical" evidence="1">
    <location>
        <begin position="199"/>
        <end position="219"/>
    </location>
</feature>
<keyword evidence="1" id="KW-1133">Transmembrane helix</keyword>
<dbReference type="Pfam" id="PF13975">
    <property type="entry name" value="gag-asp_proteas"/>
    <property type="match status" value="1"/>
</dbReference>
<dbReference type="NCBIfam" id="TIGR02281">
    <property type="entry name" value="clan_AA_DTGA"/>
    <property type="match status" value="1"/>
</dbReference>
<reference evidence="2" key="1">
    <citation type="journal article" date="2015" name="Nature">
        <title>Complex archaea that bridge the gap between prokaryotes and eukaryotes.</title>
        <authorList>
            <person name="Spang A."/>
            <person name="Saw J.H."/>
            <person name="Jorgensen S.L."/>
            <person name="Zaremba-Niedzwiedzka K."/>
            <person name="Martijn J."/>
            <person name="Lind A.E."/>
            <person name="van Eijk R."/>
            <person name="Schleper C."/>
            <person name="Guy L."/>
            <person name="Ettema T.J."/>
        </authorList>
    </citation>
    <scope>NUCLEOTIDE SEQUENCE</scope>
</reference>
<organism evidence="2">
    <name type="scientific">marine sediment metagenome</name>
    <dbReference type="NCBI Taxonomy" id="412755"/>
    <lineage>
        <taxon>unclassified sequences</taxon>
        <taxon>metagenomes</taxon>
        <taxon>ecological metagenomes</taxon>
    </lineage>
</organism>
<dbReference type="GO" id="GO:0006508">
    <property type="term" value="P:proteolysis"/>
    <property type="evidence" value="ECO:0007669"/>
    <property type="project" value="InterPro"/>
</dbReference>
<dbReference type="CDD" id="cd05483">
    <property type="entry name" value="retropepsin_like_bacteria"/>
    <property type="match status" value="1"/>
</dbReference>
<name>A0A0F9YLE2_9ZZZZ</name>
<sequence>MPDDAVRRYGRIHLLQMAGQRSQATVLRIGEGLIVAALQLHANGKIITLWPPVKAGLPRMPGFFVECHILSELPKAVNQCMRRHPQVGNVPKIRMSSRIQLIAKQVIYPAATKLSGGQTDVMDDQNINLHASRPLTEIGRRDITGIRQIPVQVVVCAVVQPVLPNQAGHLIDVLKSVSSIALKPNSMSDNSKQTPGRHAGLGMLIISFALGLGLLTLFFDDLLERQFNPNQRPATQALQNGGFELVLQRNRQGHYVMSGDISGEPATFLLDTGATDVVIPAELADRAELQSGQAMRAMTANGVVTVYTTTIPTLQLGDITLYDVRASINPAMRGETVLLGMSALRQVEFTQRADTLTLSMQP</sequence>
<protein>
    <recommendedName>
        <fullName evidence="3">Peptidase A2 domain-containing protein</fullName>
    </recommendedName>
</protein>
<dbReference type="InterPro" id="IPR021109">
    <property type="entry name" value="Peptidase_aspartic_dom_sf"/>
</dbReference>
<evidence type="ECO:0000256" key="1">
    <source>
        <dbReference type="SAM" id="Phobius"/>
    </source>
</evidence>
<dbReference type="PROSITE" id="PS00141">
    <property type="entry name" value="ASP_PROTEASE"/>
    <property type="match status" value="1"/>
</dbReference>
<gene>
    <name evidence="2" type="ORF">LCGC14_0076850</name>
</gene>
<evidence type="ECO:0000313" key="2">
    <source>
        <dbReference type="EMBL" id="KKO05414.1"/>
    </source>
</evidence>
<comment type="caution">
    <text evidence="2">The sequence shown here is derived from an EMBL/GenBank/DDBJ whole genome shotgun (WGS) entry which is preliminary data.</text>
</comment>
<dbReference type="GO" id="GO:0004190">
    <property type="term" value="F:aspartic-type endopeptidase activity"/>
    <property type="evidence" value="ECO:0007669"/>
    <property type="project" value="InterPro"/>
</dbReference>
<dbReference type="AlphaFoldDB" id="A0A0F9YLE2"/>
<evidence type="ECO:0008006" key="3">
    <source>
        <dbReference type="Google" id="ProtNLM"/>
    </source>
</evidence>